<accession>A0ABW3B9L0</accession>
<proteinExistence type="predicted"/>
<reference evidence="2" key="1">
    <citation type="journal article" date="2019" name="Int. J. Syst. Evol. Microbiol.">
        <title>The Global Catalogue of Microorganisms (GCM) 10K type strain sequencing project: providing services to taxonomists for standard genome sequencing and annotation.</title>
        <authorList>
            <consortium name="The Broad Institute Genomics Platform"/>
            <consortium name="The Broad Institute Genome Sequencing Center for Infectious Disease"/>
            <person name="Wu L."/>
            <person name="Ma J."/>
        </authorList>
    </citation>
    <scope>NUCLEOTIDE SEQUENCE [LARGE SCALE GENOMIC DNA]</scope>
    <source>
        <strain evidence="2">CCUG 63369</strain>
    </source>
</reference>
<evidence type="ECO:0000313" key="2">
    <source>
        <dbReference type="Proteomes" id="UP001596956"/>
    </source>
</evidence>
<name>A0ABW3B9L0_9ACTN</name>
<dbReference type="Proteomes" id="UP001596956">
    <property type="component" value="Unassembled WGS sequence"/>
</dbReference>
<organism evidence="1 2">
    <name type="scientific">Streptomonospora algeriensis</name>
    <dbReference type="NCBI Taxonomy" id="995084"/>
    <lineage>
        <taxon>Bacteria</taxon>
        <taxon>Bacillati</taxon>
        <taxon>Actinomycetota</taxon>
        <taxon>Actinomycetes</taxon>
        <taxon>Streptosporangiales</taxon>
        <taxon>Nocardiopsidaceae</taxon>
        <taxon>Streptomonospora</taxon>
    </lineage>
</organism>
<sequence length="311" mass="33969">METPVPARVGWTDVEYVRGATRAIAMSENVFGGGLCCEAASSQLRWVGALLEARAANDVRTAMYEAVGNLSSVVAYSAFDIANFAAVDRYFRFALWCAEQAGSWALRANTLAEMARKAAYLGELDDALTLIELAQVRDDRLSATARAMLWTLRARVLALTAAARDIRADIDRADACFADRTPEHDPPWLCYYDEAEHQGSTGKALIPLALQTRRPELAAPRIRSAIALHDSHYPRSRVFSRVRLASLLMEVGDPHEAVPIGRQAVADAEALRSTRITNELHGLQRAARPHTRDGDVADLVRDVAAVATANS</sequence>
<evidence type="ECO:0000313" key="1">
    <source>
        <dbReference type="EMBL" id="MFD0799830.1"/>
    </source>
</evidence>
<gene>
    <name evidence="1" type="ORF">ACFQZU_00645</name>
</gene>
<dbReference type="EMBL" id="JBHTHR010000006">
    <property type="protein sequence ID" value="MFD0799830.1"/>
    <property type="molecule type" value="Genomic_DNA"/>
</dbReference>
<comment type="caution">
    <text evidence="1">The sequence shown here is derived from an EMBL/GenBank/DDBJ whole genome shotgun (WGS) entry which is preliminary data.</text>
</comment>
<protein>
    <recommendedName>
        <fullName evidence="3">XRE family transcriptional regulator</fullName>
    </recommendedName>
</protein>
<evidence type="ECO:0008006" key="3">
    <source>
        <dbReference type="Google" id="ProtNLM"/>
    </source>
</evidence>
<keyword evidence="2" id="KW-1185">Reference proteome</keyword>